<dbReference type="FunFam" id="3.40.309.10:FF:000004">
    <property type="entry name" value="Succinate-semialdehyde dehydrogenase I"/>
    <property type="match status" value="1"/>
</dbReference>
<dbReference type="PANTHER" id="PTHR43353">
    <property type="entry name" value="SUCCINATE-SEMIALDEHYDE DEHYDROGENASE, MITOCHONDRIAL"/>
    <property type="match status" value="1"/>
</dbReference>
<reference evidence="6" key="1">
    <citation type="journal article" date="2014" name="Int. J. Syst. Evol. Microbiol.">
        <title>Complete genome sequence of Corynebacterium casei LMG S-19264T (=DSM 44701T), isolated from a smear-ripened cheese.</title>
        <authorList>
            <consortium name="US DOE Joint Genome Institute (JGI-PGF)"/>
            <person name="Walter F."/>
            <person name="Albersmeier A."/>
            <person name="Kalinowski J."/>
            <person name="Ruckert C."/>
        </authorList>
    </citation>
    <scope>NUCLEOTIDE SEQUENCE</scope>
    <source>
        <strain evidence="6">CGMCC 4.7299</strain>
    </source>
</reference>
<dbReference type="Pfam" id="PF00171">
    <property type="entry name" value="Aldedh"/>
    <property type="match status" value="1"/>
</dbReference>
<dbReference type="InterPro" id="IPR016160">
    <property type="entry name" value="Ald_DH_CS_CYS"/>
</dbReference>
<dbReference type="Gene3D" id="3.40.309.10">
    <property type="entry name" value="Aldehyde Dehydrogenase, Chain A, domain 2"/>
    <property type="match status" value="1"/>
</dbReference>
<organism evidence="6 7">
    <name type="scientific">Mangrovihabitans endophyticus</name>
    <dbReference type="NCBI Taxonomy" id="1751298"/>
    <lineage>
        <taxon>Bacteria</taxon>
        <taxon>Bacillati</taxon>
        <taxon>Actinomycetota</taxon>
        <taxon>Actinomycetes</taxon>
        <taxon>Micromonosporales</taxon>
        <taxon>Micromonosporaceae</taxon>
        <taxon>Mangrovihabitans</taxon>
    </lineage>
</organism>
<reference evidence="6" key="2">
    <citation type="submission" date="2020-09" db="EMBL/GenBank/DDBJ databases">
        <authorList>
            <person name="Sun Q."/>
            <person name="Zhou Y."/>
        </authorList>
    </citation>
    <scope>NUCLEOTIDE SEQUENCE</scope>
    <source>
        <strain evidence="6">CGMCC 4.7299</strain>
    </source>
</reference>
<dbReference type="InterPro" id="IPR016161">
    <property type="entry name" value="Ald_DH/histidinol_DH"/>
</dbReference>
<dbReference type="SUPFAM" id="SSF53720">
    <property type="entry name" value="ALDH-like"/>
    <property type="match status" value="1"/>
</dbReference>
<dbReference type="InterPro" id="IPR015590">
    <property type="entry name" value="Aldehyde_DH_dom"/>
</dbReference>
<protein>
    <submittedName>
        <fullName evidence="6">NAD-dependent succinate-semialdehyde dehydrogenase</fullName>
    </submittedName>
</protein>
<evidence type="ECO:0000259" key="5">
    <source>
        <dbReference type="Pfam" id="PF00171"/>
    </source>
</evidence>
<gene>
    <name evidence="6" type="ORF">GCM10012284_07200</name>
</gene>
<dbReference type="EMBL" id="BMMX01000001">
    <property type="protein sequence ID" value="GGK75767.1"/>
    <property type="molecule type" value="Genomic_DNA"/>
</dbReference>
<evidence type="ECO:0000313" key="7">
    <source>
        <dbReference type="Proteomes" id="UP000656042"/>
    </source>
</evidence>
<dbReference type="Proteomes" id="UP000656042">
    <property type="component" value="Unassembled WGS sequence"/>
</dbReference>
<name>A0A8J3BWX2_9ACTN</name>
<dbReference type="CDD" id="cd07103">
    <property type="entry name" value="ALDH_F5_SSADH_GabD"/>
    <property type="match status" value="1"/>
</dbReference>
<dbReference type="AlphaFoldDB" id="A0A8J3BWX2"/>
<accession>A0A8J3BWX2</accession>
<dbReference type="InterPro" id="IPR029510">
    <property type="entry name" value="Ald_DH_CS_GLU"/>
</dbReference>
<keyword evidence="2 4" id="KW-0560">Oxidoreductase</keyword>
<dbReference type="PROSITE" id="PS00687">
    <property type="entry name" value="ALDEHYDE_DEHYDR_GLU"/>
    <property type="match status" value="1"/>
</dbReference>
<dbReference type="RefSeq" id="WP_189077537.1">
    <property type="nucleotide sequence ID" value="NZ_BMMX01000001.1"/>
</dbReference>
<sequence>MIDEGELLTRVPSRLLIDGAWTDAATGGTVPVTDPATGRELARIADASPGDGLAALDAAVAAQDSWAAEAPRRRAEILHQAWRLLMARDDEFALLMTLEMGKPLAESGAEVRYGGEFLRWFAEEATRVAGRHQRNPAGTGTIVVSRRPVGPCYLITPWNFPLAMATRKVAPALAAGCAVVIKPAELTPLTTLHFAALLQEAGLPAGVLNVITTSAAAAVSAPILADPRLRKLSFTGSTPVGRRLLRQAADTVLTCSMELGGNAPFLVFADADLDRAVEGAVAAKFRNGGQACTAANRFLVHESVAETFTERLATRVRAMRVGRGTDDGVTIGPLIDATAVRKVDGLVADAVRRGATTRCGGAPLAGPGTFYAPTVLTGVPDGAAILTEEIFGPVLAVTTFADEDEAVARANATEYGLAAYVYTTDLARGQRMIDRIESGMMGLNAGVISDPAAPFGGIKQSGLGREGGAEGIGEYLETKYTLIV</sequence>
<proteinExistence type="inferred from homology"/>
<dbReference type="FunFam" id="3.40.605.10:FF:000026">
    <property type="entry name" value="Aldehyde dehydrogenase, putative"/>
    <property type="match status" value="1"/>
</dbReference>
<evidence type="ECO:0000256" key="1">
    <source>
        <dbReference type="ARBA" id="ARBA00009986"/>
    </source>
</evidence>
<evidence type="ECO:0000256" key="2">
    <source>
        <dbReference type="ARBA" id="ARBA00023002"/>
    </source>
</evidence>
<evidence type="ECO:0000256" key="4">
    <source>
        <dbReference type="RuleBase" id="RU003345"/>
    </source>
</evidence>
<dbReference type="GO" id="GO:0004777">
    <property type="term" value="F:succinate-semialdehyde dehydrogenase (NAD+) activity"/>
    <property type="evidence" value="ECO:0007669"/>
    <property type="project" value="TreeGrafter"/>
</dbReference>
<comment type="caution">
    <text evidence="6">The sequence shown here is derived from an EMBL/GenBank/DDBJ whole genome shotgun (WGS) entry which is preliminary data.</text>
</comment>
<dbReference type="Gene3D" id="3.40.605.10">
    <property type="entry name" value="Aldehyde Dehydrogenase, Chain A, domain 1"/>
    <property type="match status" value="1"/>
</dbReference>
<dbReference type="PROSITE" id="PS00070">
    <property type="entry name" value="ALDEHYDE_DEHYDR_CYS"/>
    <property type="match status" value="1"/>
</dbReference>
<feature type="domain" description="Aldehyde dehydrogenase" evidence="5">
    <location>
        <begin position="21"/>
        <end position="480"/>
    </location>
</feature>
<dbReference type="GO" id="GO:0009450">
    <property type="term" value="P:gamma-aminobutyric acid catabolic process"/>
    <property type="evidence" value="ECO:0007669"/>
    <property type="project" value="TreeGrafter"/>
</dbReference>
<evidence type="ECO:0000256" key="3">
    <source>
        <dbReference type="PROSITE-ProRule" id="PRU10007"/>
    </source>
</evidence>
<dbReference type="InterPro" id="IPR016162">
    <property type="entry name" value="Ald_DH_N"/>
</dbReference>
<dbReference type="PANTHER" id="PTHR43353:SF5">
    <property type="entry name" value="SUCCINATE-SEMIALDEHYDE DEHYDROGENASE, MITOCHONDRIAL"/>
    <property type="match status" value="1"/>
</dbReference>
<dbReference type="FunFam" id="3.40.605.10:FF:000007">
    <property type="entry name" value="NAD/NADP-dependent betaine aldehyde dehydrogenase"/>
    <property type="match status" value="1"/>
</dbReference>
<dbReference type="InterPro" id="IPR016163">
    <property type="entry name" value="Ald_DH_C"/>
</dbReference>
<feature type="active site" evidence="3">
    <location>
        <position position="258"/>
    </location>
</feature>
<comment type="similarity">
    <text evidence="1 4">Belongs to the aldehyde dehydrogenase family.</text>
</comment>
<dbReference type="InterPro" id="IPR050740">
    <property type="entry name" value="Aldehyde_DH_Superfamily"/>
</dbReference>
<keyword evidence="7" id="KW-1185">Reference proteome</keyword>
<evidence type="ECO:0000313" key="6">
    <source>
        <dbReference type="EMBL" id="GGK75767.1"/>
    </source>
</evidence>